<dbReference type="Proteomes" id="UP001291309">
    <property type="component" value="Unassembled WGS sequence"/>
</dbReference>
<name>A0ABU5HF40_9BACT</name>
<reference evidence="1 2" key="1">
    <citation type="submission" date="2023-12" db="EMBL/GenBank/DDBJ databases">
        <title>the genome sequence of Hyalangium sp. s54d21.</title>
        <authorList>
            <person name="Zhang X."/>
        </authorList>
    </citation>
    <scope>NUCLEOTIDE SEQUENCE [LARGE SCALE GENOMIC DNA]</scope>
    <source>
        <strain evidence="2">s54d21</strain>
    </source>
</reference>
<dbReference type="RefSeq" id="WP_321550779.1">
    <property type="nucleotide sequence ID" value="NZ_JAXIVS010000017.1"/>
</dbReference>
<comment type="caution">
    <text evidence="1">The sequence shown here is derived from an EMBL/GenBank/DDBJ whole genome shotgun (WGS) entry which is preliminary data.</text>
</comment>
<dbReference type="EMBL" id="JAXIVS010000017">
    <property type="protein sequence ID" value="MDY7232068.1"/>
    <property type="molecule type" value="Genomic_DNA"/>
</dbReference>
<keyword evidence="2" id="KW-1185">Reference proteome</keyword>
<gene>
    <name evidence="1" type="ORF">SYV04_37110</name>
</gene>
<accession>A0ABU5HF40</accession>
<proteinExistence type="predicted"/>
<evidence type="ECO:0000313" key="1">
    <source>
        <dbReference type="EMBL" id="MDY7232068.1"/>
    </source>
</evidence>
<protein>
    <recommendedName>
        <fullName evidence="3">Lipoprotein</fullName>
    </recommendedName>
</protein>
<organism evidence="1 2">
    <name type="scientific">Hyalangium rubrum</name>
    <dbReference type="NCBI Taxonomy" id="3103134"/>
    <lineage>
        <taxon>Bacteria</taxon>
        <taxon>Pseudomonadati</taxon>
        <taxon>Myxococcota</taxon>
        <taxon>Myxococcia</taxon>
        <taxon>Myxococcales</taxon>
        <taxon>Cystobacterineae</taxon>
        <taxon>Archangiaceae</taxon>
        <taxon>Hyalangium</taxon>
    </lineage>
</organism>
<evidence type="ECO:0008006" key="3">
    <source>
        <dbReference type="Google" id="ProtNLM"/>
    </source>
</evidence>
<evidence type="ECO:0000313" key="2">
    <source>
        <dbReference type="Proteomes" id="UP001291309"/>
    </source>
</evidence>
<sequence>MNRSAARGLALVGLCFSTLLPLGCEPPDVVATEDRQQQTQTARIEGTVVLQGRARGNAVVFLYDAERPPPPQGTGRPLSFTVVPQEELFGAELGTASVGPFTAPFIFPLVPPGRYLLRGFIDGDPCRIGGAFCHGPDFIPWFNVTAEPNGGDVAGAAIDPLTRVQRVVEVDVSASGEPLPVLGVPVSFSDAAAVPTDRPAFEVEGTSRFEAGENLKVLKLHSRAMPEGVMNLRDPLFLVRFMDENHDGVPDDANRDGNPDLWPRVVVRKLANGAALTDENDLDNNGVLDTQGVDYAHADGSQDGKPDLVVLASGLVPDTFISGLTDAEGNPRMDAVLPLKELTLAVRPIAFDARDASAPAMLAKVPSGRYAVIVLQSTGQTWRVPNELSPALAERLGLPPLERQAFVLEIP</sequence>